<dbReference type="EMBL" id="CM017613">
    <property type="protein sequence ID" value="TYI31948.1"/>
    <property type="molecule type" value="Genomic_DNA"/>
</dbReference>
<evidence type="ECO:0000259" key="1">
    <source>
        <dbReference type="Pfam" id="PF13966"/>
    </source>
</evidence>
<name>A0A5D2QUZ2_GOSTO</name>
<sequence>MLDDGENNIFDCGKLWKIKVPPRVRCFLWMLAIDRLSTKEFLVKRGVSFQNLTINCSWCDGVPECASHLFFKCKFIEGFWGRIFKWWEVAWKQVEGFLDFFVLCNNVRLAEIWKQLSLIAIEAACWTIWLARNELIFDKKRVYMENLVYQSKMRALLWIRSIHEEIFLKENLWWISPLRCQVDSIKSKPAVFCWRPLPVGWLKFNVCGIELEDKAGCGGVLRDMEGVARVIFSGAVNVNNAEEAEIGAVKIALEVFLAMNWKPKESLFIKIGSLVALSWCVNKVLRPWSLQSAFAEIEIAMLKVGNVVFSLAGRKGIGIVFSLAMVGVNRTQIFKAWW</sequence>
<evidence type="ECO:0000313" key="3">
    <source>
        <dbReference type="Proteomes" id="UP000322667"/>
    </source>
</evidence>
<protein>
    <recommendedName>
        <fullName evidence="1">Reverse transcriptase zinc-binding domain-containing protein</fullName>
    </recommendedName>
</protein>
<dbReference type="PANTHER" id="PTHR47074">
    <property type="entry name" value="BNAC02G40300D PROTEIN"/>
    <property type="match status" value="1"/>
</dbReference>
<proteinExistence type="predicted"/>
<gene>
    <name evidence="2" type="ORF">ES332_A04G022900v1</name>
</gene>
<dbReference type="AlphaFoldDB" id="A0A5D2QUZ2"/>
<dbReference type="InterPro" id="IPR052929">
    <property type="entry name" value="RNase_H-like_EbsB-rel"/>
</dbReference>
<feature type="domain" description="Reverse transcriptase zinc-binding" evidence="1">
    <location>
        <begin position="5"/>
        <end position="80"/>
    </location>
</feature>
<dbReference type="Pfam" id="PF13966">
    <property type="entry name" value="zf-RVT"/>
    <property type="match status" value="1"/>
</dbReference>
<keyword evidence="3" id="KW-1185">Reference proteome</keyword>
<evidence type="ECO:0000313" key="2">
    <source>
        <dbReference type="EMBL" id="TYI31948.1"/>
    </source>
</evidence>
<dbReference type="InterPro" id="IPR026960">
    <property type="entry name" value="RVT-Znf"/>
</dbReference>
<organism evidence="2 3">
    <name type="scientific">Gossypium tomentosum</name>
    <name type="common">Hawaiian cotton</name>
    <name type="synonym">Gossypium sandvicense</name>
    <dbReference type="NCBI Taxonomy" id="34277"/>
    <lineage>
        <taxon>Eukaryota</taxon>
        <taxon>Viridiplantae</taxon>
        <taxon>Streptophyta</taxon>
        <taxon>Embryophyta</taxon>
        <taxon>Tracheophyta</taxon>
        <taxon>Spermatophyta</taxon>
        <taxon>Magnoliopsida</taxon>
        <taxon>eudicotyledons</taxon>
        <taxon>Gunneridae</taxon>
        <taxon>Pentapetalae</taxon>
        <taxon>rosids</taxon>
        <taxon>malvids</taxon>
        <taxon>Malvales</taxon>
        <taxon>Malvaceae</taxon>
        <taxon>Malvoideae</taxon>
        <taxon>Gossypium</taxon>
    </lineage>
</organism>
<accession>A0A5D2QUZ2</accession>
<reference evidence="2 3" key="1">
    <citation type="submission" date="2019-07" db="EMBL/GenBank/DDBJ databases">
        <title>WGS assembly of Gossypium tomentosum.</title>
        <authorList>
            <person name="Chen Z.J."/>
            <person name="Sreedasyam A."/>
            <person name="Ando A."/>
            <person name="Song Q."/>
            <person name="De L."/>
            <person name="Hulse-Kemp A."/>
            <person name="Ding M."/>
            <person name="Ye W."/>
            <person name="Kirkbride R."/>
            <person name="Jenkins J."/>
            <person name="Plott C."/>
            <person name="Lovell J."/>
            <person name="Lin Y.-M."/>
            <person name="Vaughn R."/>
            <person name="Liu B."/>
            <person name="Li W."/>
            <person name="Simpson S."/>
            <person name="Scheffler B."/>
            <person name="Saski C."/>
            <person name="Grover C."/>
            <person name="Hu G."/>
            <person name="Conover J."/>
            <person name="Carlson J."/>
            <person name="Shu S."/>
            <person name="Boston L."/>
            <person name="Williams M."/>
            <person name="Peterson D."/>
            <person name="Mcgee K."/>
            <person name="Jones D."/>
            <person name="Wendel J."/>
            <person name="Stelly D."/>
            <person name="Grimwood J."/>
            <person name="Schmutz J."/>
        </authorList>
    </citation>
    <scope>NUCLEOTIDE SEQUENCE [LARGE SCALE GENOMIC DNA]</scope>
    <source>
        <strain evidence="2">7179.01</strain>
    </source>
</reference>
<dbReference type="Proteomes" id="UP000322667">
    <property type="component" value="Chromosome A04"/>
</dbReference>
<dbReference type="PANTHER" id="PTHR47074:SF75">
    <property type="entry name" value="RNASE H TYPE-1 DOMAIN-CONTAINING PROTEIN"/>
    <property type="match status" value="1"/>
</dbReference>